<feature type="domain" description="Core" evidence="1">
    <location>
        <begin position="10"/>
        <end position="52"/>
    </location>
</feature>
<dbReference type="EMBL" id="CP041666">
    <property type="protein sequence ID" value="QDP40533.1"/>
    <property type="molecule type" value="Genomic_DNA"/>
</dbReference>
<evidence type="ECO:0000313" key="2">
    <source>
        <dbReference type="EMBL" id="QDP40533.1"/>
    </source>
</evidence>
<dbReference type="Proteomes" id="UP000315215">
    <property type="component" value="Chromosome"/>
</dbReference>
<name>A0A516KGK8_9BACI</name>
<dbReference type="OrthoDB" id="2361087at2"/>
<protein>
    <submittedName>
        <fullName evidence="2">Iron-sulfur cluster biosynthesis family protein</fullName>
    </submittedName>
</protein>
<evidence type="ECO:0000259" key="1">
    <source>
        <dbReference type="Pfam" id="PF01521"/>
    </source>
</evidence>
<evidence type="ECO:0000313" key="3">
    <source>
        <dbReference type="Proteomes" id="UP000315215"/>
    </source>
</evidence>
<gene>
    <name evidence="2" type="ORF">FN924_10240</name>
</gene>
<reference evidence="2 3" key="1">
    <citation type="submission" date="2019-07" db="EMBL/GenBank/DDBJ databases">
        <authorList>
            <person name="Li J."/>
        </authorList>
    </citation>
    <scope>NUCLEOTIDE SEQUENCE [LARGE SCALE GENOMIC DNA]</scope>
    <source>
        <strain evidence="2 3">TKL69</strain>
    </source>
</reference>
<dbReference type="RefSeq" id="WP_143894196.1">
    <property type="nucleotide sequence ID" value="NZ_CP041666.1"/>
</dbReference>
<dbReference type="SUPFAM" id="SSF89360">
    <property type="entry name" value="HesB-like domain"/>
    <property type="match status" value="1"/>
</dbReference>
<dbReference type="KEGG" id="aqt:FN924_10240"/>
<dbReference type="InterPro" id="IPR035903">
    <property type="entry name" value="HesB-like_dom_sf"/>
</dbReference>
<sequence length="65" mass="7576">MPLIQKRLTAVTCKEFPVFVHPKDSVFLEQDMTLDYNNQRFRLNSPSGMLNGFIPKNSLFMEVQI</sequence>
<dbReference type="AlphaFoldDB" id="A0A516KGK8"/>
<dbReference type="Pfam" id="PF01521">
    <property type="entry name" value="Fe-S_biosyn"/>
    <property type="match status" value="1"/>
</dbReference>
<organism evidence="2 3">
    <name type="scientific">Radiobacillus deserti</name>
    <dbReference type="NCBI Taxonomy" id="2594883"/>
    <lineage>
        <taxon>Bacteria</taxon>
        <taxon>Bacillati</taxon>
        <taxon>Bacillota</taxon>
        <taxon>Bacilli</taxon>
        <taxon>Bacillales</taxon>
        <taxon>Bacillaceae</taxon>
        <taxon>Radiobacillus</taxon>
    </lineage>
</organism>
<accession>A0A516KGK8</accession>
<dbReference type="Gene3D" id="2.60.300.12">
    <property type="entry name" value="HesB-like domain"/>
    <property type="match status" value="1"/>
</dbReference>
<keyword evidence="3" id="KW-1185">Reference proteome</keyword>
<proteinExistence type="predicted"/>
<dbReference type="InterPro" id="IPR000361">
    <property type="entry name" value="ATAP_core_dom"/>
</dbReference>